<sequence>MYFCKHPVNYKQHSNASHQQDATLQLKCRLDRMERRMSLLKQKDDTPESPHRSPQVTGTNVHQNARTPQKTGHEPQSLNKRFAAEPHKQTHKNEKSERHEKQTQRRHQKSCTVTSSSEEENQDIITFKKDNKKLKQKQIVDNSCLRTDESYYVSFYKPISDEIDTMSRGDILKQAEGQLEGELAQTLRNW</sequence>
<proteinExistence type="predicted"/>
<dbReference type="Proteomes" id="UP001217089">
    <property type="component" value="Unassembled WGS sequence"/>
</dbReference>
<feature type="compositionally biased region" description="Polar residues" evidence="1">
    <location>
        <begin position="11"/>
        <end position="21"/>
    </location>
</feature>
<gene>
    <name evidence="2" type="ORF">KUTeg_008871</name>
</gene>
<feature type="region of interest" description="Disordered" evidence="1">
    <location>
        <begin position="40"/>
        <end position="120"/>
    </location>
</feature>
<feature type="compositionally biased region" description="Basic and acidic residues" evidence="1">
    <location>
        <begin position="82"/>
        <end position="103"/>
    </location>
</feature>
<reference evidence="2 3" key="1">
    <citation type="submission" date="2022-12" db="EMBL/GenBank/DDBJ databases">
        <title>Chromosome-level genome of Tegillarca granosa.</title>
        <authorList>
            <person name="Kim J."/>
        </authorList>
    </citation>
    <scope>NUCLEOTIDE SEQUENCE [LARGE SCALE GENOMIC DNA]</scope>
    <source>
        <strain evidence="2">Teg-2019</strain>
        <tissue evidence="2">Adductor muscle</tissue>
    </source>
</reference>
<accession>A0ABQ9FF67</accession>
<organism evidence="2 3">
    <name type="scientific">Tegillarca granosa</name>
    <name type="common">Malaysian cockle</name>
    <name type="synonym">Anadara granosa</name>
    <dbReference type="NCBI Taxonomy" id="220873"/>
    <lineage>
        <taxon>Eukaryota</taxon>
        <taxon>Metazoa</taxon>
        <taxon>Spiralia</taxon>
        <taxon>Lophotrochozoa</taxon>
        <taxon>Mollusca</taxon>
        <taxon>Bivalvia</taxon>
        <taxon>Autobranchia</taxon>
        <taxon>Pteriomorphia</taxon>
        <taxon>Arcoida</taxon>
        <taxon>Arcoidea</taxon>
        <taxon>Arcidae</taxon>
        <taxon>Tegillarca</taxon>
    </lineage>
</organism>
<protein>
    <submittedName>
        <fullName evidence="2">Uncharacterized protein</fullName>
    </submittedName>
</protein>
<name>A0ABQ9FF67_TEGGR</name>
<evidence type="ECO:0000256" key="1">
    <source>
        <dbReference type="SAM" id="MobiDB-lite"/>
    </source>
</evidence>
<dbReference type="EMBL" id="JARBDR010000342">
    <property type="protein sequence ID" value="KAJ8314310.1"/>
    <property type="molecule type" value="Genomic_DNA"/>
</dbReference>
<comment type="caution">
    <text evidence="2">The sequence shown here is derived from an EMBL/GenBank/DDBJ whole genome shotgun (WGS) entry which is preliminary data.</text>
</comment>
<feature type="region of interest" description="Disordered" evidence="1">
    <location>
        <begin position="1"/>
        <end position="21"/>
    </location>
</feature>
<keyword evidence="3" id="KW-1185">Reference proteome</keyword>
<evidence type="ECO:0000313" key="3">
    <source>
        <dbReference type="Proteomes" id="UP001217089"/>
    </source>
</evidence>
<feature type="compositionally biased region" description="Basic and acidic residues" evidence="1">
    <location>
        <begin position="40"/>
        <end position="51"/>
    </location>
</feature>
<feature type="compositionally biased region" description="Polar residues" evidence="1">
    <location>
        <begin position="52"/>
        <end position="79"/>
    </location>
</feature>
<evidence type="ECO:0000313" key="2">
    <source>
        <dbReference type="EMBL" id="KAJ8314310.1"/>
    </source>
</evidence>